<dbReference type="InterPro" id="IPR058922">
    <property type="entry name" value="WHD_DRP"/>
</dbReference>
<feature type="domain" description="NB-ARC" evidence="12">
    <location>
        <begin position="426"/>
        <end position="606"/>
    </location>
</feature>
<dbReference type="PANTHER" id="PTHR23155">
    <property type="entry name" value="DISEASE RESISTANCE PROTEIN RP"/>
    <property type="match status" value="1"/>
</dbReference>
<feature type="domain" description="Disease resistance R13L4/SHOC-2-like LRR" evidence="14">
    <location>
        <begin position="811"/>
        <end position="1017"/>
    </location>
</feature>
<keyword evidence="11" id="KW-0175">Coiled coil</keyword>
<evidence type="ECO:0008006" key="17">
    <source>
        <dbReference type="Google" id="ProtNLM"/>
    </source>
</evidence>
<evidence type="ECO:0000259" key="12">
    <source>
        <dbReference type="Pfam" id="PF00931"/>
    </source>
</evidence>
<dbReference type="GO" id="GO:0043531">
    <property type="term" value="F:ADP binding"/>
    <property type="evidence" value="ECO:0007669"/>
    <property type="project" value="InterPro"/>
</dbReference>
<dbReference type="FunFam" id="3.40.50.300:FF:001091">
    <property type="entry name" value="Probable disease resistance protein At1g61300"/>
    <property type="match status" value="1"/>
</dbReference>
<dbReference type="FunFam" id="1.10.10.10:FF:000322">
    <property type="entry name" value="Probable disease resistance protein At1g63360"/>
    <property type="match status" value="1"/>
</dbReference>
<feature type="coiled-coil region" evidence="11">
    <location>
        <begin position="345"/>
        <end position="412"/>
    </location>
</feature>
<keyword evidence="9" id="KW-0611">Plant defense</keyword>
<dbReference type="GO" id="GO:0005737">
    <property type="term" value="C:cytoplasm"/>
    <property type="evidence" value="ECO:0007669"/>
    <property type="project" value="UniProtKB-SubCell"/>
</dbReference>
<evidence type="ECO:0000256" key="5">
    <source>
        <dbReference type="ARBA" id="ARBA00022614"/>
    </source>
</evidence>
<dbReference type="InterPro" id="IPR036388">
    <property type="entry name" value="WH-like_DNA-bd_sf"/>
</dbReference>
<evidence type="ECO:0000256" key="8">
    <source>
        <dbReference type="ARBA" id="ARBA00022741"/>
    </source>
</evidence>
<keyword evidence="4" id="KW-0963">Cytoplasm</keyword>
<dbReference type="InterPro" id="IPR032675">
    <property type="entry name" value="LRR_dom_sf"/>
</dbReference>
<dbReference type="Gene3D" id="1.10.8.430">
    <property type="entry name" value="Helical domain of apoptotic protease-activating factors"/>
    <property type="match status" value="1"/>
</dbReference>
<dbReference type="InterPro" id="IPR055414">
    <property type="entry name" value="LRR_R13L4/SHOC2-like"/>
</dbReference>
<dbReference type="Gene3D" id="3.40.50.300">
    <property type="entry name" value="P-loop containing nucleotide triphosphate hydrolases"/>
    <property type="match status" value="1"/>
</dbReference>
<accession>A0AAV6W964</accession>
<keyword evidence="16" id="KW-1185">Reference proteome</keyword>
<keyword evidence="5" id="KW-0433">Leucine-rich repeat</keyword>
<proteinExistence type="inferred from homology"/>
<dbReference type="PRINTS" id="PR00364">
    <property type="entry name" value="DISEASERSIST"/>
</dbReference>
<dbReference type="InterPro" id="IPR044974">
    <property type="entry name" value="Disease_R_plants"/>
</dbReference>
<evidence type="ECO:0000259" key="14">
    <source>
        <dbReference type="Pfam" id="PF23598"/>
    </source>
</evidence>
<evidence type="ECO:0000259" key="13">
    <source>
        <dbReference type="Pfam" id="PF23559"/>
    </source>
</evidence>
<dbReference type="Pfam" id="PF23598">
    <property type="entry name" value="LRR_14"/>
    <property type="match status" value="1"/>
</dbReference>
<comment type="caution">
    <text evidence="15">The sequence shown here is derived from an EMBL/GenBank/DDBJ whole genome shotgun (WGS) entry which is preliminary data.</text>
</comment>
<dbReference type="GO" id="GO:0005524">
    <property type="term" value="F:ATP binding"/>
    <property type="evidence" value="ECO:0007669"/>
    <property type="project" value="UniProtKB-KW"/>
</dbReference>
<evidence type="ECO:0000256" key="6">
    <source>
        <dbReference type="ARBA" id="ARBA00022667"/>
    </source>
</evidence>
<reference evidence="15" key="1">
    <citation type="submission" date="2019-10" db="EMBL/GenBank/DDBJ databases">
        <authorList>
            <person name="Zhang R."/>
            <person name="Pan Y."/>
            <person name="Wang J."/>
            <person name="Ma R."/>
            <person name="Yu S."/>
        </authorList>
    </citation>
    <scope>NUCLEOTIDE SEQUENCE</scope>
    <source>
        <strain evidence="15">LA-IB0</strain>
        <tissue evidence="15">Leaf</tissue>
    </source>
</reference>
<dbReference type="Gene3D" id="1.20.5.4130">
    <property type="match status" value="1"/>
</dbReference>
<keyword evidence="8" id="KW-0547">Nucleotide-binding</keyword>
<name>A0AAV6W964_9LAMI</name>
<dbReference type="InterPro" id="IPR027417">
    <property type="entry name" value="P-loop_NTPase"/>
</dbReference>
<comment type="subcellular location">
    <subcellularLocation>
        <location evidence="2">Cytoplasm</location>
    </subcellularLocation>
</comment>
<keyword evidence="10" id="KW-0067">ATP-binding</keyword>
<dbReference type="GO" id="GO:0051607">
    <property type="term" value="P:defense response to virus"/>
    <property type="evidence" value="ECO:0007669"/>
    <property type="project" value="UniProtKB-ARBA"/>
</dbReference>
<evidence type="ECO:0000256" key="2">
    <source>
        <dbReference type="ARBA" id="ARBA00004496"/>
    </source>
</evidence>
<evidence type="ECO:0000256" key="11">
    <source>
        <dbReference type="SAM" id="Coils"/>
    </source>
</evidence>
<comment type="function">
    <text evidence="1">Confers resistance to late blight (Phytophthora infestans) races carrying the avirulence gene Avr1. Resistance proteins guard the plant against pathogens that contain an appropriate avirulence protein via an indirect interaction with this avirulence protein. That triggers a defense system including the hypersensitive response, which restricts the pathogen growth.</text>
</comment>
<evidence type="ECO:0000313" key="16">
    <source>
        <dbReference type="Proteomes" id="UP000826271"/>
    </source>
</evidence>
<comment type="similarity">
    <text evidence="3">Belongs to the disease resistance NB-LRR family.</text>
</comment>
<dbReference type="Proteomes" id="UP000826271">
    <property type="component" value="Unassembled WGS sequence"/>
</dbReference>
<evidence type="ECO:0000256" key="7">
    <source>
        <dbReference type="ARBA" id="ARBA00022737"/>
    </source>
</evidence>
<evidence type="ECO:0000256" key="10">
    <source>
        <dbReference type="ARBA" id="ARBA00022840"/>
    </source>
</evidence>
<keyword evidence="6" id="KW-0381">Hypersensitive response</keyword>
<evidence type="ECO:0000256" key="9">
    <source>
        <dbReference type="ARBA" id="ARBA00022821"/>
    </source>
</evidence>
<dbReference type="Gene3D" id="3.80.10.10">
    <property type="entry name" value="Ribonuclease Inhibitor"/>
    <property type="match status" value="1"/>
</dbReference>
<evidence type="ECO:0000256" key="3">
    <source>
        <dbReference type="ARBA" id="ARBA00008894"/>
    </source>
</evidence>
<dbReference type="InterPro" id="IPR002182">
    <property type="entry name" value="NB-ARC"/>
</dbReference>
<dbReference type="SUPFAM" id="SSF52058">
    <property type="entry name" value="L domain-like"/>
    <property type="match status" value="1"/>
</dbReference>
<protein>
    <recommendedName>
        <fullName evidence="17">NB-ARC domain-containing protein</fullName>
    </recommendedName>
</protein>
<organism evidence="15 16">
    <name type="scientific">Buddleja alternifolia</name>
    <dbReference type="NCBI Taxonomy" id="168488"/>
    <lineage>
        <taxon>Eukaryota</taxon>
        <taxon>Viridiplantae</taxon>
        <taxon>Streptophyta</taxon>
        <taxon>Embryophyta</taxon>
        <taxon>Tracheophyta</taxon>
        <taxon>Spermatophyta</taxon>
        <taxon>Magnoliopsida</taxon>
        <taxon>eudicotyledons</taxon>
        <taxon>Gunneridae</taxon>
        <taxon>Pentapetalae</taxon>
        <taxon>asterids</taxon>
        <taxon>lamiids</taxon>
        <taxon>Lamiales</taxon>
        <taxon>Scrophulariaceae</taxon>
        <taxon>Buddlejeae</taxon>
        <taxon>Buddleja</taxon>
    </lineage>
</organism>
<dbReference type="InterPro" id="IPR042197">
    <property type="entry name" value="Apaf_helical"/>
</dbReference>
<gene>
    <name evidence="15" type="ORF">BUALT_Bualt18G0083700</name>
</gene>
<dbReference type="GO" id="GO:0009626">
    <property type="term" value="P:plant-type hypersensitive response"/>
    <property type="evidence" value="ECO:0007669"/>
    <property type="project" value="UniProtKB-KW"/>
</dbReference>
<dbReference type="SUPFAM" id="SSF52540">
    <property type="entry name" value="P-loop containing nucleoside triphosphate hydrolases"/>
    <property type="match status" value="1"/>
</dbReference>
<dbReference type="Gene3D" id="1.10.10.10">
    <property type="entry name" value="Winged helix-like DNA-binding domain superfamily/Winged helix DNA-binding domain"/>
    <property type="match status" value="1"/>
</dbReference>
<dbReference type="Pfam" id="PF23559">
    <property type="entry name" value="WHD_DRP"/>
    <property type="match status" value="1"/>
</dbReference>
<dbReference type="EMBL" id="WHWC01000018">
    <property type="protein sequence ID" value="KAG8365240.1"/>
    <property type="molecule type" value="Genomic_DNA"/>
</dbReference>
<sequence>MAYAALVSLKTTIQRLLNSPRISIVPNPCPQIENLCNEVDSLLEFLQRKPTLEISSSSRERVIADDQERRTVEAVYKLEDGLESHVSSQILSHGDVESYPLRFAIDLQKVEQDIDSFAEMVKQIKEDYNTQILELSDDDDDDDEASSRTDFGRSVLAYYSLIDLMEKIGFRPFGPKAIIVYNELASLQLLLERSTSSSGSMINRRSQKAIADLDSQIREATLEFTAVLNCNTADLCRCRINVNFESDLFTEKLSKIKEEYDTQVLELSKLSVEDNDINVVVSSRIDLGRSEKGRSEMAYAALISLMNKIENISDSKSSIIVPRCPKIELVYKDLGSLQVLVERSSKRSQEVIANLDRKIREATSKLEKALELYQTAASQLTSEDESRFLTALQGLEQEIDFFTTSVSKIKEEYTTMECSKIIGLHDEMNKLKDRLICDDHYAHDVVSIVGMVGIGKTTLARQVYEDPLILSHFKRRAWVTIGHKYQFEKIMSDLLDQLGPGIHDDDISGTWMQQDFNALYNSLSFKRYLIVFDDIWESDVWDMFNRFLPRNSKGSKIVFTTRHKDIYPSFTHRLQCHRSIYIHKMRFLNNEESWHMFHEKVFAENSCPPELEKAAKKIVQNCEGLPLAIIILGKHLSESEKTLEYWTNVAEKRIPVFDTADELEVILSSYKYLPLHLKTCFLYMGVFPQDSRISASKLIKLWCVEGLFEPNSSNNLEYTAYNCLDGLVSNSLVMVRKRSSYGRTKTCGIHYIFQHLLLSEARRCKFFHVINRYASGLTEAIKDHRRICIHNNVLFGIKDVHKSMVSISTVVRSLLCTGQYHQYPVPMCSGLSLLRVLDALTICFYNFPFEILKLFRLRYLAFTYNGELPASISNLWDLQYLIIRKHLSIKQAGVPSYLPMEIWGMKELKHLQVMGYDLPDPCGGSLPNLLTLLDVSFHSCTGEVLKGIPNLQKLGIQIEIPLDVVEPFYWLNDLRHLYELNTLTCIIVNPNHTSRVVAPLPPFPFLPSNLRKLSLSGFGYPWEHLKQIVGGLSWLQILKLRNYAFRGRKWNSYKLSTSLKILLIEDTDLEYWEGSIPRVTHLTLRHCYKLKTIPAYWDYLEMMELVDCKPSAAEHAEMLRSIHDFSLSVHFSG</sequence>
<evidence type="ECO:0000256" key="4">
    <source>
        <dbReference type="ARBA" id="ARBA00022490"/>
    </source>
</evidence>
<dbReference type="Pfam" id="PF00931">
    <property type="entry name" value="NB-ARC"/>
    <property type="match status" value="1"/>
</dbReference>
<evidence type="ECO:0000256" key="1">
    <source>
        <dbReference type="ARBA" id="ARBA00002074"/>
    </source>
</evidence>
<evidence type="ECO:0000313" key="15">
    <source>
        <dbReference type="EMBL" id="KAG8365240.1"/>
    </source>
</evidence>
<keyword evidence="7" id="KW-0677">Repeat</keyword>
<dbReference type="PANTHER" id="PTHR23155:SF1152">
    <property type="entry name" value="AAA+ ATPASE DOMAIN-CONTAINING PROTEIN"/>
    <property type="match status" value="1"/>
</dbReference>
<feature type="domain" description="Disease resistance protein winged helix" evidence="13">
    <location>
        <begin position="686"/>
        <end position="756"/>
    </location>
</feature>
<dbReference type="AlphaFoldDB" id="A0AAV6W964"/>